<protein>
    <recommendedName>
        <fullName evidence="7">Akirin</fullName>
    </recommendedName>
</protein>
<keyword evidence="6" id="KW-1185">Reference proteome</keyword>
<dbReference type="OrthoDB" id="10039914at2759"/>
<dbReference type="InParanoid" id="A0A7M7GIZ9"/>
<evidence type="ECO:0000256" key="4">
    <source>
        <dbReference type="SAM" id="MobiDB-lite"/>
    </source>
</evidence>
<dbReference type="PANTHER" id="PTHR13293:SF6">
    <property type="entry name" value="AKIRIN-RELATED"/>
    <property type="match status" value="1"/>
</dbReference>
<dbReference type="GO" id="GO:0005634">
    <property type="term" value="C:nucleus"/>
    <property type="evidence" value="ECO:0007669"/>
    <property type="project" value="UniProtKB-SubCell"/>
</dbReference>
<sequence length="188" mass="21643">MSSFYVKRYLEFDAMSAVNGTPSKRARLNSGHGRHRASSQQCSPEKISPKQETSSLFSNLTNELTPEKIASNIKEQVDQLSRKKQLRFSSQQQTADASEEMAYNQTATTSAAKTSKIHTDFNDKPMFTLEQLSHLCLRKMEEQRQLISEEYDQVLKEKLADQYSAFLRFQHDELKRKIASEDHPSYLN</sequence>
<evidence type="ECO:0000313" key="6">
    <source>
        <dbReference type="Proteomes" id="UP000002358"/>
    </source>
</evidence>
<accession>A0A7M7GIZ9</accession>
<reference evidence="5" key="1">
    <citation type="submission" date="2021-01" db="UniProtKB">
        <authorList>
            <consortium name="EnsemblMetazoa"/>
        </authorList>
    </citation>
    <scope>IDENTIFICATION</scope>
</reference>
<evidence type="ECO:0008006" key="7">
    <source>
        <dbReference type="Google" id="ProtNLM"/>
    </source>
</evidence>
<dbReference type="AlphaFoldDB" id="A0A7M7GIZ9"/>
<proteinExistence type="inferred from homology"/>
<comment type="similarity">
    <text evidence="2">Belongs to the akirin family.</text>
</comment>
<dbReference type="InterPro" id="IPR024132">
    <property type="entry name" value="Akirin"/>
</dbReference>
<feature type="compositionally biased region" description="Basic residues" evidence="4">
    <location>
        <begin position="24"/>
        <end position="37"/>
    </location>
</feature>
<evidence type="ECO:0000256" key="3">
    <source>
        <dbReference type="ARBA" id="ARBA00023242"/>
    </source>
</evidence>
<dbReference type="GO" id="GO:0045089">
    <property type="term" value="P:positive regulation of innate immune response"/>
    <property type="evidence" value="ECO:0007669"/>
    <property type="project" value="TreeGrafter"/>
</dbReference>
<dbReference type="EnsemblMetazoa" id="XM_031920911">
    <property type="protein sequence ID" value="XP_031776771"/>
    <property type="gene ID" value="LOC100119969"/>
</dbReference>
<evidence type="ECO:0000256" key="1">
    <source>
        <dbReference type="ARBA" id="ARBA00004123"/>
    </source>
</evidence>
<evidence type="ECO:0000313" key="5">
    <source>
        <dbReference type="EnsemblMetazoa" id="XP_003427719"/>
    </source>
</evidence>
<name>A0A7M7GIZ9_NASVI</name>
<gene>
    <name evidence="5" type="primary">100119969</name>
</gene>
<dbReference type="GO" id="GO:0000785">
    <property type="term" value="C:chromatin"/>
    <property type="evidence" value="ECO:0007669"/>
    <property type="project" value="TreeGrafter"/>
</dbReference>
<keyword evidence="3" id="KW-0539">Nucleus</keyword>
<dbReference type="GO" id="GO:0045944">
    <property type="term" value="P:positive regulation of transcription by RNA polymerase II"/>
    <property type="evidence" value="ECO:0007669"/>
    <property type="project" value="TreeGrafter"/>
</dbReference>
<evidence type="ECO:0000256" key="2">
    <source>
        <dbReference type="ARBA" id="ARBA00005625"/>
    </source>
</evidence>
<dbReference type="EnsemblMetazoa" id="XM_003427671">
    <property type="protein sequence ID" value="XP_003427719"/>
    <property type="gene ID" value="LOC100119969"/>
</dbReference>
<feature type="region of interest" description="Disordered" evidence="4">
    <location>
        <begin position="17"/>
        <end position="55"/>
    </location>
</feature>
<dbReference type="GO" id="GO:0003712">
    <property type="term" value="F:transcription coregulator activity"/>
    <property type="evidence" value="ECO:0007669"/>
    <property type="project" value="TreeGrafter"/>
</dbReference>
<dbReference type="OMA" id="YLEFDAM"/>
<dbReference type="PANTHER" id="PTHR13293">
    <property type="entry name" value="AKIRIN-RELATED"/>
    <property type="match status" value="1"/>
</dbReference>
<dbReference type="Proteomes" id="UP000002358">
    <property type="component" value="Chromosome 1"/>
</dbReference>
<organism evidence="5 6">
    <name type="scientific">Nasonia vitripennis</name>
    <name type="common">Parasitic wasp</name>
    <dbReference type="NCBI Taxonomy" id="7425"/>
    <lineage>
        <taxon>Eukaryota</taxon>
        <taxon>Metazoa</taxon>
        <taxon>Ecdysozoa</taxon>
        <taxon>Arthropoda</taxon>
        <taxon>Hexapoda</taxon>
        <taxon>Insecta</taxon>
        <taxon>Pterygota</taxon>
        <taxon>Neoptera</taxon>
        <taxon>Endopterygota</taxon>
        <taxon>Hymenoptera</taxon>
        <taxon>Apocrita</taxon>
        <taxon>Proctotrupomorpha</taxon>
        <taxon>Chalcidoidea</taxon>
        <taxon>Pteromalidae</taxon>
        <taxon>Pteromalinae</taxon>
        <taxon>Nasonia</taxon>
    </lineage>
</organism>
<dbReference type="SMR" id="A0A7M7GIZ9"/>
<comment type="subcellular location">
    <subcellularLocation>
        <location evidence="1">Nucleus</location>
    </subcellularLocation>
</comment>
<dbReference type="KEGG" id="nvi:100119969"/>